<gene>
    <name evidence="4" type="ORF">E0Z10_g9299</name>
</gene>
<keyword evidence="2" id="KW-0732">Signal</keyword>
<feature type="signal peptide" evidence="2">
    <location>
        <begin position="1"/>
        <end position="20"/>
    </location>
</feature>
<accession>A0A4Z0YJE3</accession>
<evidence type="ECO:0000259" key="3">
    <source>
        <dbReference type="Pfam" id="PF24476"/>
    </source>
</evidence>
<dbReference type="AlphaFoldDB" id="A0A4Z0YJE3"/>
<dbReference type="OrthoDB" id="3565018at2759"/>
<dbReference type="PANTHER" id="PTHR35186">
    <property type="entry name" value="ANK_REP_REGION DOMAIN-CONTAINING PROTEIN"/>
    <property type="match status" value="1"/>
</dbReference>
<feature type="chain" id="PRO_5021411803" description="DUF7580 domain-containing protein" evidence="2">
    <location>
        <begin position="21"/>
        <end position="617"/>
    </location>
</feature>
<organism evidence="4 5">
    <name type="scientific">Xylaria hypoxylon</name>
    <dbReference type="NCBI Taxonomy" id="37992"/>
    <lineage>
        <taxon>Eukaryota</taxon>
        <taxon>Fungi</taxon>
        <taxon>Dikarya</taxon>
        <taxon>Ascomycota</taxon>
        <taxon>Pezizomycotina</taxon>
        <taxon>Sordariomycetes</taxon>
        <taxon>Xylariomycetidae</taxon>
        <taxon>Xylariales</taxon>
        <taxon>Xylariaceae</taxon>
        <taxon>Xylaria</taxon>
    </lineage>
</organism>
<proteinExistence type="predicted"/>
<dbReference type="InterPro" id="IPR056002">
    <property type="entry name" value="DUF7580"/>
</dbReference>
<feature type="domain" description="DUF7580" evidence="3">
    <location>
        <begin position="348"/>
        <end position="598"/>
    </location>
</feature>
<feature type="region of interest" description="Disordered" evidence="1">
    <location>
        <begin position="310"/>
        <end position="329"/>
    </location>
</feature>
<dbReference type="EMBL" id="SKBN01000286">
    <property type="protein sequence ID" value="TGJ79461.1"/>
    <property type="molecule type" value="Genomic_DNA"/>
</dbReference>
<dbReference type="Proteomes" id="UP000297716">
    <property type="component" value="Unassembled WGS sequence"/>
</dbReference>
<evidence type="ECO:0000313" key="5">
    <source>
        <dbReference type="Proteomes" id="UP000297716"/>
    </source>
</evidence>
<reference evidence="4 5" key="1">
    <citation type="submission" date="2019-03" db="EMBL/GenBank/DDBJ databases">
        <title>Draft genome sequence of Xylaria hypoxylon DSM 108379, a ubiquitous saprotrophic-parasitic fungi on hardwood.</title>
        <authorList>
            <person name="Buettner E."/>
            <person name="Leonhardt S."/>
            <person name="Gebauer A.M."/>
            <person name="Liers C."/>
            <person name="Hofrichter M."/>
            <person name="Kellner H."/>
        </authorList>
    </citation>
    <scope>NUCLEOTIDE SEQUENCE [LARGE SCALE GENOMIC DNA]</scope>
    <source>
        <strain evidence="4 5">DSM 108379</strain>
    </source>
</reference>
<dbReference type="Pfam" id="PF24476">
    <property type="entry name" value="DUF7580"/>
    <property type="match status" value="1"/>
</dbReference>
<comment type="caution">
    <text evidence="4">The sequence shown here is derived from an EMBL/GenBank/DDBJ whole genome shotgun (WGS) entry which is preliminary data.</text>
</comment>
<evidence type="ECO:0000256" key="2">
    <source>
        <dbReference type="SAM" id="SignalP"/>
    </source>
</evidence>
<evidence type="ECO:0000256" key="1">
    <source>
        <dbReference type="SAM" id="MobiDB-lite"/>
    </source>
</evidence>
<name>A0A4Z0YJE3_9PEZI</name>
<sequence>MSGFEVIGIVLGSIPLLISALEHYERGIKTIRMFRHRAKVMHSLATALSTEQTILRNTCETLLGGIIDPKDMKPLLAEPFGTLWQDPETKALVERRLDHTLKDFKALVQSMKEAVEEIRSKLGLGLNFEVRIDDGPIGKRDMIKIALQFSTHEDSLKTLGDINQKLDLMMTGNLRNEPYRKVRSQDKLFNLLQAVSKSIYIALKSSLSCTCAQSHGVGFGLPTPRVIGRAQDEEALVKRLKFHLVLANKPQDAKGKARSSWVWDEIVLRLAEIPLKECTTAVVPAATDVVVKKSRLVRVKFLGDDTTTPIVPTPSPLDRSESTVSRGSDTTHQIITDPVGRISPLPRETRQLAQVKDICHTLSGKRPDIKHQDSYGYLIDETTQKRQRFDVFPSKSSYDNEECTTIHLRDVFSQRNRPSLHQKYHIAATAASSVLFMHSTLWMPAILTIKDVFLISRHGNVDFDEIYLAKKSLHDLEGSKTAPNHDPPSESAGESTLFYLGIFLVEVMLWKPVYEFWDDEGVDLSGIPLEDIFDYTTAKGFTRIEGILKRVEWISSPEFKEVVEHCIKCDLNASRLSLDDDTFRQAIYSDIVLPLQDADRLVGGKMTAGKGRPARTA</sequence>
<evidence type="ECO:0000313" key="4">
    <source>
        <dbReference type="EMBL" id="TGJ79461.1"/>
    </source>
</evidence>
<keyword evidence="5" id="KW-1185">Reference proteome</keyword>
<dbReference type="STRING" id="37992.A0A4Z0YJE3"/>
<dbReference type="PANTHER" id="PTHR35186:SF4">
    <property type="entry name" value="PRION-INHIBITION AND PROPAGATION HELO DOMAIN-CONTAINING PROTEIN"/>
    <property type="match status" value="1"/>
</dbReference>
<protein>
    <recommendedName>
        <fullName evidence="3">DUF7580 domain-containing protein</fullName>
    </recommendedName>
</protein>